<accession>A0A4U8UUE5</accession>
<proteinExistence type="predicted"/>
<keyword evidence="1" id="KW-0812">Transmembrane</keyword>
<comment type="caution">
    <text evidence="2">The sequence shown here is derived from an EMBL/GenBank/DDBJ whole genome shotgun (WGS) entry which is preliminary data.</text>
</comment>
<dbReference type="AlphaFoldDB" id="A0A4U8UUE5"/>
<feature type="transmembrane region" description="Helical" evidence="1">
    <location>
        <begin position="37"/>
        <end position="56"/>
    </location>
</feature>
<evidence type="ECO:0000313" key="3">
    <source>
        <dbReference type="Proteomes" id="UP000298663"/>
    </source>
</evidence>
<gene>
    <name evidence="2" type="ORF">L596_003509</name>
</gene>
<dbReference type="EMBL" id="CM016762">
    <property type="protein sequence ID" value="TMS36315.1"/>
    <property type="molecule type" value="Genomic_DNA"/>
</dbReference>
<name>A0A4U8UUE5_STECR</name>
<dbReference type="OrthoDB" id="8191171at2759"/>
<keyword evidence="1" id="KW-0472">Membrane</keyword>
<keyword evidence="1" id="KW-1133">Transmembrane helix</keyword>
<sequence>MLPKNLDHQLMIRVLFGLHFTLTAVTLLASWPPTAFLFYNVLLGGYLWLAITSTSFDLALQKCGFVEVLSIPLDVLCIALFYNSSTKEGIDKVAFIACTIQVIVRFGGLIVLRRIKKERPTPVAPSYEIVGEGQVSQHPQQNVPAYQGASYEDTAPKNLGGGFNEINRFAQQQQQHQYNPQFR</sequence>
<organism evidence="2 3">
    <name type="scientific">Steinernema carpocapsae</name>
    <name type="common">Entomopathogenic nematode</name>
    <dbReference type="NCBI Taxonomy" id="34508"/>
    <lineage>
        <taxon>Eukaryota</taxon>
        <taxon>Metazoa</taxon>
        <taxon>Ecdysozoa</taxon>
        <taxon>Nematoda</taxon>
        <taxon>Chromadorea</taxon>
        <taxon>Rhabditida</taxon>
        <taxon>Tylenchina</taxon>
        <taxon>Panagrolaimomorpha</taxon>
        <taxon>Strongyloidoidea</taxon>
        <taxon>Steinernematidae</taxon>
        <taxon>Steinernema</taxon>
    </lineage>
</organism>
<dbReference type="Proteomes" id="UP000298663">
    <property type="component" value="Chromosome X"/>
</dbReference>
<protein>
    <submittedName>
        <fullName evidence="2">Uncharacterized protein</fullName>
    </submittedName>
</protein>
<keyword evidence="3" id="KW-1185">Reference proteome</keyword>
<evidence type="ECO:0000313" key="2">
    <source>
        <dbReference type="EMBL" id="TMS36315.1"/>
    </source>
</evidence>
<dbReference type="EMBL" id="AZBU02000001">
    <property type="protein sequence ID" value="TMS36315.1"/>
    <property type="molecule type" value="Genomic_DNA"/>
</dbReference>
<feature type="transmembrane region" description="Helical" evidence="1">
    <location>
        <begin position="12"/>
        <end position="31"/>
    </location>
</feature>
<reference evidence="2 3" key="1">
    <citation type="journal article" date="2015" name="Genome Biol.">
        <title>Comparative genomics of Steinernema reveals deeply conserved gene regulatory networks.</title>
        <authorList>
            <person name="Dillman A.R."/>
            <person name="Macchietto M."/>
            <person name="Porter C.F."/>
            <person name="Rogers A."/>
            <person name="Williams B."/>
            <person name="Antoshechkin I."/>
            <person name="Lee M.M."/>
            <person name="Goodwin Z."/>
            <person name="Lu X."/>
            <person name="Lewis E.E."/>
            <person name="Goodrich-Blair H."/>
            <person name="Stock S.P."/>
            <person name="Adams B.J."/>
            <person name="Sternberg P.W."/>
            <person name="Mortazavi A."/>
        </authorList>
    </citation>
    <scope>NUCLEOTIDE SEQUENCE [LARGE SCALE GENOMIC DNA]</scope>
    <source>
        <strain evidence="2 3">ALL</strain>
    </source>
</reference>
<feature type="transmembrane region" description="Helical" evidence="1">
    <location>
        <begin position="94"/>
        <end position="112"/>
    </location>
</feature>
<reference evidence="2 3" key="2">
    <citation type="journal article" date="2019" name="G3 (Bethesda)">
        <title>Hybrid Assembly of the Genome of the Entomopathogenic Nematode Steinernema carpocapsae Identifies the X-Chromosome.</title>
        <authorList>
            <person name="Serra L."/>
            <person name="Macchietto M."/>
            <person name="Macias-Munoz A."/>
            <person name="McGill C.J."/>
            <person name="Rodriguez I.M."/>
            <person name="Rodriguez B."/>
            <person name="Murad R."/>
            <person name="Mortazavi A."/>
        </authorList>
    </citation>
    <scope>NUCLEOTIDE SEQUENCE [LARGE SCALE GENOMIC DNA]</scope>
    <source>
        <strain evidence="2 3">ALL</strain>
    </source>
</reference>
<evidence type="ECO:0000256" key="1">
    <source>
        <dbReference type="SAM" id="Phobius"/>
    </source>
</evidence>
<feature type="transmembrane region" description="Helical" evidence="1">
    <location>
        <begin position="63"/>
        <end position="82"/>
    </location>
</feature>